<evidence type="ECO:0000256" key="5">
    <source>
        <dbReference type="SAM" id="MobiDB-lite"/>
    </source>
</evidence>
<evidence type="ECO:0000256" key="4">
    <source>
        <dbReference type="ARBA" id="ARBA00023136"/>
    </source>
</evidence>
<dbReference type="GeneTree" id="ENSGT01130000278414"/>
<dbReference type="GO" id="GO:0005549">
    <property type="term" value="F:odorant binding"/>
    <property type="evidence" value="ECO:0007669"/>
    <property type="project" value="TreeGrafter"/>
</dbReference>
<dbReference type="AlphaFoldDB" id="A0A8C9SPM4"/>
<proteinExistence type="predicted"/>
<evidence type="ECO:0000313" key="9">
    <source>
        <dbReference type="Proteomes" id="UP000694397"/>
    </source>
</evidence>
<dbReference type="InterPro" id="IPR017452">
    <property type="entry name" value="GPCR_Rhodpsn_7TM"/>
</dbReference>
<dbReference type="GO" id="GO:0004930">
    <property type="term" value="F:G protein-coupled receptor activity"/>
    <property type="evidence" value="ECO:0007669"/>
    <property type="project" value="InterPro"/>
</dbReference>
<reference evidence="8 9" key="1">
    <citation type="submission" date="2019-04" db="EMBL/GenBank/DDBJ databases">
        <authorList>
            <consortium name="Wellcome Sanger Institute Data Sharing"/>
        </authorList>
    </citation>
    <scope>NUCLEOTIDE SEQUENCE [LARGE SCALE GENOMIC DNA]</scope>
</reference>
<feature type="transmembrane region" description="Helical" evidence="6">
    <location>
        <begin position="249"/>
        <end position="267"/>
    </location>
</feature>
<dbReference type="GO" id="GO:0016020">
    <property type="term" value="C:membrane"/>
    <property type="evidence" value="ECO:0007669"/>
    <property type="project" value="UniProtKB-SubCell"/>
</dbReference>
<accession>A0A8C9SPM4</accession>
<dbReference type="GO" id="GO:0004984">
    <property type="term" value="F:olfactory receptor activity"/>
    <property type="evidence" value="ECO:0007669"/>
    <property type="project" value="TreeGrafter"/>
</dbReference>
<dbReference type="Ensembl" id="ENSSFOT00015036488.2">
    <property type="protein sequence ID" value="ENSSFOP00015036096.2"/>
    <property type="gene ID" value="ENSSFOG00015022969.2"/>
</dbReference>
<evidence type="ECO:0000256" key="2">
    <source>
        <dbReference type="ARBA" id="ARBA00022692"/>
    </source>
</evidence>
<dbReference type="SUPFAM" id="SSF81321">
    <property type="entry name" value="Family A G protein-coupled receptor-like"/>
    <property type="match status" value="1"/>
</dbReference>
<feature type="transmembrane region" description="Helical" evidence="6">
    <location>
        <begin position="88"/>
        <end position="109"/>
    </location>
</feature>
<protein>
    <submittedName>
        <fullName evidence="8">Zgc:194312</fullName>
    </submittedName>
</protein>
<dbReference type="PROSITE" id="PS50262">
    <property type="entry name" value="G_PROTEIN_RECEP_F1_2"/>
    <property type="match status" value="1"/>
</dbReference>
<comment type="subcellular location">
    <subcellularLocation>
        <location evidence="1">Membrane</location>
    </subcellularLocation>
</comment>
<feature type="transmembrane region" description="Helical" evidence="6">
    <location>
        <begin position="209"/>
        <end position="229"/>
    </location>
</feature>
<dbReference type="PANTHER" id="PTHR26451">
    <property type="entry name" value="G_PROTEIN_RECEP_F1_2 DOMAIN-CONTAINING PROTEIN"/>
    <property type="match status" value="1"/>
</dbReference>
<keyword evidence="2 6" id="KW-0812">Transmembrane</keyword>
<dbReference type="Gene3D" id="1.20.1070.10">
    <property type="entry name" value="Rhodopsin 7-helix transmembrane proteins"/>
    <property type="match status" value="1"/>
</dbReference>
<sequence length="326" mass="36447">MTPPNSSDVAADYLAVRMWASTVCFLIMAFFNLIINWTIVCEERLRRHARFVLIFHLLFSALVYFGVCSAFHLQMYVRASPPPAACRAVVTLLITSASNILLTLTAMALDRYCAVCFPLKYSAGCSWHWPWLTGLLTWGLAAVIPLTLLADGDAPKPCNREQLRKGSVHKMVLISVCFAVILFSYARILQESRRLGVLNRSNSMGRRTIALHGTQLAVYLLPNFVNFLLQCLERSGQLRSDTRSLCGVLVFAFFSAAQCVAPVVYGLRKEELLEDLQRHFPGLVCNVAGLLKWTVRRTHPGLPACPRERASTSQRLISQELPQTSV</sequence>
<feature type="transmembrane region" description="Helical" evidence="6">
    <location>
        <begin position="51"/>
        <end position="76"/>
    </location>
</feature>
<feature type="region of interest" description="Disordered" evidence="5">
    <location>
        <begin position="304"/>
        <end position="326"/>
    </location>
</feature>
<feature type="compositionally biased region" description="Polar residues" evidence="5">
    <location>
        <begin position="311"/>
        <end position="326"/>
    </location>
</feature>
<feature type="transmembrane region" description="Helical" evidence="6">
    <location>
        <begin position="168"/>
        <end position="188"/>
    </location>
</feature>
<evidence type="ECO:0000256" key="6">
    <source>
        <dbReference type="SAM" id="Phobius"/>
    </source>
</evidence>
<dbReference type="InterPro" id="IPR000276">
    <property type="entry name" value="GPCR_Rhodpsn"/>
</dbReference>
<name>A0A8C9SPM4_SCLFO</name>
<evidence type="ECO:0000259" key="7">
    <source>
        <dbReference type="PROSITE" id="PS50262"/>
    </source>
</evidence>
<keyword evidence="3 6" id="KW-1133">Transmembrane helix</keyword>
<dbReference type="CDD" id="cd00637">
    <property type="entry name" value="7tm_classA_rhodopsin-like"/>
    <property type="match status" value="1"/>
</dbReference>
<feature type="domain" description="G-protein coupled receptors family 1 profile" evidence="7">
    <location>
        <begin position="31"/>
        <end position="265"/>
    </location>
</feature>
<evidence type="ECO:0000256" key="3">
    <source>
        <dbReference type="ARBA" id="ARBA00022989"/>
    </source>
</evidence>
<feature type="transmembrane region" description="Helical" evidence="6">
    <location>
        <begin position="20"/>
        <end position="39"/>
    </location>
</feature>
<feature type="transmembrane region" description="Helical" evidence="6">
    <location>
        <begin position="129"/>
        <end position="148"/>
    </location>
</feature>
<dbReference type="PANTHER" id="PTHR26451:SF882">
    <property type="entry name" value="OLFACTORY RECEPTOR 11A1-LIKE ISOFORM X1"/>
    <property type="match status" value="1"/>
</dbReference>
<reference evidence="8" key="3">
    <citation type="submission" date="2025-09" db="UniProtKB">
        <authorList>
            <consortium name="Ensembl"/>
        </authorList>
    </citation>
    <scope>IDENTIFICATION</scope>
</reference>
<keyword evidence="4 6" id="KW-0472">Membrane</keyword>
<gene>
    <name evidence="8" type="primary">zgc:194312</name>
</gene>
<dbReference type="Proteomes" id="UP000694397">
    <property type="component" value="Chromosome 13"/>
</dbReference>
<dbReference type="OrthoDB" id="9845816at2759"/>
<keyword evidence="9" id="KW-1185">Reference proteome</keyword>
<dbReference type="Pfam" id="PF00001">
    <property type="entry name" value="7tm_1"/>
    <property type="match status" value="1"/>
</dbReference>
<dbReference type="InterPro" id="IPR052921">
    <property type="entry name" value="GPCR1_Superfamily_Member"/>
</dbReference>
<organism evidence="8 9">
    <name type="scientific">Scleropages formosus</name>
    <name type="common">Asian bonytongue</name>
    <name type="synonym">Osteoglossum formosum</name>
    <dbReference type="NCBI Taxonomy" id="113540"/>
    <lineage>
        <taxon>Eukaryota</taxon>
        <taxon>Metazoa</taxon>
        <taxon>Chordata</taxon>
        <taxon>Craniata</taxon>
        <taxon>Vertebrata</taxon>
        <taxon>Euteleostomi</taxon>
        <taxon>Actinopterygii</taxon>
        <taxon>Neopterygii</taxon>
        <taxon>Teleostei</taxon>
        <taxon>Osteoglossocephala</taxon>
        <taxon>Osteoglossomorpha</taxon>
        <taxon>Osteoglossiformes</taxon>
        <taxon>Osteoglossidae</taxon>
        <taxon>Scleropages</taxon>
    </lineage>
</organism>
<evidence type="ECO:0000313" key="8">
    <source>
        <dbReference type="Ensembl" id="ENSSFOP00015036096.2"/>
    </source>
</evidence>
<evidence type="ECO:0000256" key="1">
    <source>
        <dbReference type="ARBA" id="ARBA00004370"/>
    </source>
</evidence>
<reference evidence="8" key="2">
    <citation type="submission" date="2025-08" db="UniProtKB">
        <authorList>
            <consortium name="Ensembl"/>
        </authorList>
    </citation>
    <scope>IDENTIFICATION</scope>
</reference>